<dbReference type="GO" id="GO:0000463">
    <property type="term" value="P:maturation of LSU-rRNA from tricistronic rRNA transcript (SSU-rRNA, 5.8S rRNA, LSU-rRNA)"/>
    <property type="evidence" value="ECO:0007669"/>
    <property type="project" value="TreeGrafter"/>
</dbReference>
<dbReference type="InterPro" id="IPR016024">
    <property type="entry name" value="ARM-type_fold"/>
</dbReference>
<comment type="caution">
    <text evidence="5">The sequence shown here is derived from an EMBL/GenBank/DDBJ whole genome shotgun (WGS) entry which is preliminary data.</text>
</comment>
<dbReference type="InterPro" id="IPR059018">
    <property type="entry name" value="HEAT_URB1"/>
</dbReference>
<dbReference type="GO" id="GO:0005730">
    <property type="term" value="C:nucleolus"/>
    <property type="evidence" value="ECO:0007669"/>
    <property type="project" value="TreeGrafter"/>
</dbReference>
<dbReference type="SUPFAM" id="SSF48371">
    <property type="entry name" value="ARM repeat"/>
    <property type="match status" value="1"/>
</dbReference>
<feature type="domain" description="URB1 central HEAT repeat" evidence="4">
    <location>
        <begin position="639"/>
        <end position="832"/>
    </location>
</feature>
<organism evidence="5 6">
    <name type="scientific">Letharia lupina</name>
    <dbReference type="NCBI Taxonomy" id="560253"/>
    <lineage>
        <taxon>Eukaryota</taxon>
        <taxon>Fungi</taxon>
        <taxon>Dikarya</taxon>
        <taxon>Ascomycota</taxon>
        <taxon>Pezizomycotina</taxon>
        <taxon>Lecanoromycetes</taxon>
        <taxon>OSLEUM clade</taxon>
        <taxon>Lecanoromycetidae</taxon>
        <taxon>Lecanorales</taxon>
        <taxon>Lecanorineae</taxon>
        <taxon>Parmeliaceae</taxon>
        <taxon>Letharia</taxon>
    </lineage>
</organism>
<evidence type="ECO:0000313" key="6">
    <source>
        <dbReference type="Proteomes" id="UP000593566"/>
    </source>
</evidence>
<evidence type="ECO:0000259" key="3">
    <source>
        <dbReference type="Pfam" id="PF16201"/>
    </source>
</evidence>
<feature type="domain" description="URB1 C-terminal" evidence="3">
    <location>
        <begin position="916"/>
        <end position="1051"/>
    </location>
</feature>
<dbReference type="EMBL" id="JACCJB010000003">
    <property type="protein sequence ID" value="KAF6229330.1"/>
    <property type="molecule type" value="Genomic_DNA"/>
</dbReference>
<evidence type="ECO:0000313" key="5">
    <source>
        <dbReference type="EMBL" id="KAF6229330.1"/>
    </source>
</evidence>
<feature type="domain" description="URB1 N-terminal" evidence="2">
    <location>
        <begin position="101"/>
        <end position="445"/>
    </location>
</feature>
<sequence length="1061" mass="119677">MAKRTADPNDSTHRKRQKTTKILALATERHEILSPRDLQVLLAFDQDVGPAVRQKIQSFKSFLTSIAYAVESDDRSAKRALLLDYLQSQAPQEGIEASAYLADIIKTWHFAAQSSVDSLFASVVAVLALLLKTISSLIEFREHGNRLCATLLHDDQIKLFDRGLGTHRAKDFLISPCLQLLTEVVSFDGGHAARIVYRKREITFKRLDVFLGMRKDIHDDNVRGPKKRSVRETAIGYLFANFGLQSPVAKMNIIGQGKVLHALLDDIVEDSSTIILEILKVLRRDIAMDDAISQTAKGRIFNQWTLGRLATLYGYNESNRLPKGHQDIQKSVHDFLVLLCTSPGCGLVEKQTASNVGVHAVTADKTLGGLSKPYVTDRVDDENRRAIRNSRLGLFLQSLRPYASVPQCDLMLAVFRLMPDMIPGYFSSGKSFSFDPKLTMTWIGYSSFLLAVIRIPLPESLTPLSTNDTVPPLYSNIMGSIMPNPCTQKVMTRCLNQSVSLVKFLTIQILNAAFEKFAIVLRICEDVQHSTNDPKNRLAWCQIVSELRDDFCGRVPELKHVITQVRNCTKESTILRESTTRLIASYYKVLPLVALEEKFDISATLSTALMGVESADESHKESGMRLLELGHLLEIAHRSPNMHWWHKPEFMRLSPFTMLLRLYHNQLRFDTRSEQVRTLLKTVIRGSQILRSDASMTSLDSLVLSLQDFEDWKASGRMFEFLDHCILHVVRKPVHYYDTLADLIAAGELDINPRDCQVDLLLITIMEQWHFLVKSTDAPTVKYVSRWVVRFIEVMNSGNGHVQNLPLRCETTRLLSQIRDQLKAEVQDSTCRAIFEKVLDERPELGDLSGVVAANTISEAEHMSRPASPPLNRHPNSPGSTLPPGPPEEHEDHPGLHQWTRHDVQDAISEGHVKGLILCLCSKHVEIRKQALIGIRAFMMKLKVSEYSEWQQTYMLVGEIVETAEKVIAHGSLAYYAGVLAADLFLVLGDPLHLMYAKVNNFLNRGPEWDVTKLPSYWVDKVLMNPPTDDDDHHKEAEWLLDGLIDGLRTSAVSLINCTMR</sequence>
<evidence type="ECO:0000256" key="1">
    <source>
        <dbReference type="SAM" id="MobiDB-lite"/>
    </source>
</evidence>
<dbReference type="InterPro" id="IPR032436">
    <property type="entry name" value="URB1_C"/>
</dbReference>
<evidence type="ECO:0000259" key="2">
    <source>
        <dbReference type="Pfam" id="PF11707"/>
    </source>
</evidence>
<reference evidence="5 6" key="1">
    <citation type="journal article" date="2020" name="Genomics">
        <title>Complete, high-quality genomes from long-read metagenomic sequencing of two wolf lichen thalli reveals enigmatic genome architecture.</title>
        <authorList>
            <person name="McKenzie S.K."/>
            <person name="Walston R.F."/>
            <person name="Allen J.L."/>
        </authorList>
    </citation>
    <scope>NUCLEOTIDE SEQUENCE [LARGE SCALE GENOMIC DNA]</scope>
    <source>
        <strain evidence="5">WasteWater1</strain>
    </source>
</reference>
<dbReference type="PANTHER" id="PTHR13500:SF0">
    <property type="entry name" value="NUCLEOLAR PRE-RIBOSOMAL-ASSOCIATED PROTEIN 1"/>
    <property type="match status" value="1"/>
</dbReference>
<name>A0A8H6FIT1_9LECA</name>
<dbReference type="InterPro" id="IPR021714">
    <property type="entry name" value="URB1_N"/>
</dbReference>
<proteinExistence type="predicted"/>
<protein>
    <submittedName>
        <fullName evidence="5">Uncharacterized protein</fullName>
    </submittedName>
</protein>
<gene>
    <name evidence="5" type="ORF">HO133_007446</name>
</gene>
<dbReference type="PANTHER" id="PTHR13500">
    <property type="entry name" value="NUCLEOLAR PRERIBOSOMAL-ASSOCIATED PROTEIN 1"/>
    <property type="match status" value="1"/>
</dbReference>
<dbReference type="GeneID" id="59335845"/>
<accession>A0A8H6FIT1</accession>
<dbReference type="AlphaFoldDB" id="A0A8H6FIT1"/>
<dbReference type="RefSeq" id="XP_037156972.1">
    <property type="nucleotide sequence ID" value="XM_037298337.1"/>
</dbReference>
<feature type="region of interest" description="Disordered" evidence="1">
    <location>
        <begin position="860"/>
        <end position="895"/>
    </location>
</feature>
<dbReference type="Pfam" id="PF26140">
    <property type="entry name" value="HEAT_URB1"/>
    <property type="match status" value="1"/>
</dbReference>
<dbReference type="GO" id="GO:0000466">
    <property type="term" value="P:maturation of 5.8S rRNA from tricistronic rRNA transcript (SSU-rRNA, 5.8S rRNA, LSU-rRNA)"/>
    <property type="evidence" value="ECO:0007669"/>
    <property type="project" value="TreeGrafter"/>
</dbReference>
<dbReference type="Proteomes" id="UP000593566">
    <property type="component" value="Unassembled WGS sequence"/>
</dbReference>
<evidence type="ECO:0000259" key="4">
    <source>
        <dbReference type="Pfam" id="PF26140"/>
    </source>
</evidence>
<keyword evidence="6" id="KW-1185">Reference proteome</keyword>
<dbReference type="InterPro" id="IPR039844">
    <property type="entry name" value="URB1"/>
</dbReference>
<dbReference type="Pfam" id="PF11707">
    <property type="entry name" value="Npa1"/>
    <property type="match status" value="1"/>
</dbReference>
<dbReference type="Pfam" id="PF16201">
    <property type="entry name" value="NopRA1"/>
    <property type="match status" value="1"/>
</dbReference>